<keyword evidence="3 6" id="KW-1133">Transmembrane helix</keyword>
<evidence type="ECO:0000256" key="5">
    <source>
        <dbReference type="SAM" id="MobiDB-lite"/>
    </source>
</evidence>
<keyword evidence="4 6" id="KW-0472">Membrane</keyword>
<comment type="subcellular location">
    <subcellularLocation>
        <location evidence="1">Membrane</location>
        <topology evidence="1">Multi-pass membrane protein</topology>
    </subcellularLocation>
</comment>
<dbReference type="KEGG" id="manq:L1994_06115"/>
<feature type="transmembrane region" description="Helical" evidence="6">
    <location>
        <begin position="315"/>
        <end position="337"/>
    </location>
</feature>
<feature type="transmembrane region" description="Helical" evidence="6">
    <location>
        <begin position="269"/>
        <end position="294"/>
    </location>
</feature>
<feature type="domain" description="Yip1" evidence="7">
    <location>
        <begin position="248"/>
        <end position="414"/>
    </location>
</feature>
<name>A0AAF0JL40_9EURY</name>
<reference evidence="8" key="1">
    <citation type="submission" date="2022-01" db="EMBL/GenBank/DDBJ databases">
        <title>Complete genome of Methanomicrobium antiquum DSM 21220.</title>
        <authorList>
            <person name="Chen S.-C."/>
            <person name="You Y.-T."/>
            <person name="Zhou Y.-Z."/>
            <person name="Lai M.-C."/>
        </authorList>
    </citation>
    <scope>NUCLEOTIDE SEQUENCE</scope>
    <source>
        <strain evidence="8">DSM 21220</strain>
    </source>
</reference>
<feature type="transmembrane region" description="Helical" evidence="6">
    <location>
        <begin position="392"/>
        <end position="416"/>
    </location>
</feature>
<sequence>MSDIVQPYDNNYERRGLNQSKVRVGGQLYYLIMDTESMTLKQVSGPQSSPYVYPYNIVSGISLVSNEYFEPCLEITISYETMETAGMTLVFETSEERDSAFSSLNQMVSNPAFVPPVTPEQKDYSDKTSQTGHFTENNLHNHNFEDQNIQKHGYDSYETEKPYVSGYNSGYESVDEYRSGDYPTGYENFENYTGYDRSQAGYDEYDRGRHQSYESEKKYDSYGGGFTKSFDEYKYSQSDLTIIEKITGFLRYPSETFESVSSEDLKSGILYAGLMLCLFSVVSVLFSAIIASAIAPESTIYNNLLSDIPELIRLILEYLIFGVFCVLIYGILVFLLTKITGQELFFTESFITTLYSVTAIGTIGLIPLFGIFLAPLWMIFLQIKGLCSAYDIEVKFAAVSAVIPAVIMFAVFYYLIISGEVAFI</sequence>
<dbReference type="RefSeq" id="WP_278098582.1">
    <property type="nucleotide sequence ID" value="NZ_CP091092.1"/>
</dbReference>
<dbReference type="GO" id="GO:0016020">
    <property type="term" value="C:membrane"/>
    <property type="evidence" value="ECO:0007669"/>
    <property type="project" value="UniProtKB-SubCell"/>
</dbReference>
<proteinExistence type="predicted"/>
<gene>
    <name evidence="8" type="ORF">L1994_06115</name>
</gene>
<organism evidence="8 9">
    <name type="scientific">Methanomicrobium antiquum</name>
    <dbReference type="NCBI Taxonomy" id="487686"/>
    <lineage>
        <taxon>Archaea</taxon>
        <taxon>Methanobacteriati</taxon>
        <taxon>Methanobacteriota</taxon>
        <taxon>Stenosarchaea group</taxon>
        <taxon>Methanomicrobia</taxon>
        <taxon>Methanomicrobiales</taxon>
        <taxon>Methanomicrobiaceae</taxon>
        <taxon>Methanomicrobium</taxon>
    </lineage>
</organism>
<evidence type="ECO:0000256" key="1">
    <source>
        <dbReference type="ARBA" id="ARBA00004141"/>
    </source>
</evidence>
<dbReference type="GeneID" id="79949955"/>
<protein>
    <submittedName>
        <fullName evidence="8">YIP1 family protein</fullName>
    </submittedName>
</protein>
<dbReference type="EMBL" id="CP091092">
    <property type="protein sequence ID" value="WFN35742.1"/>
    <property type="molecule type" value="Genomic_DNA"/>
</dbReference>
<evidence type="ECO:0000313" key="9">
    <source>
        <dbReference type="Proteomes" id="UP001218895"/>
    </source>
</evidence>
<dbReference type="Pfam" id="PF04893">
    <property type="entry name" value="Yip1"/>
    <property type="match status" value="1"/>
</dbReference>
<evidence type="ECO:0000256" key="6">
    <source>
        <dbReference type="SAM" id="Phobius"/>
    </source>
</evidence>
<dbReference type="Proteomes" id="UP001218895">
    <property type="component" value="Chromosome"/>
</dbReference>
<evidence type="ECO:0000256" key="2">
    <source>
        <dbReference type="ARBA" id="ARBA00022692"/>
    </source>
</evidence>
<keyword evidence="9" id="KW-1185">Reference proteome</keyword>
<accession>A0AAF0JL40</accession>
<keyword evidence="2 6" id="KW-0812">Transmembrane</keyword>
<feature type="transmembrane region" description="Helical" evidence="6">
    <location>
        <begin position="357"/>
        <end position="380"/>
    </location>
</feature>
<dbReference type="InterPro" id="IPR006977">
    <property type="entry name" value="Yip1_dom"/>
</dbReference>
<evidence type="ECO:0000313" key="8">
    <source>
        <dbReference type="EMBL" id="WFN35742.1"/>
    </source>
</evidence>
<evidence type="ECO:0000256" key="4">
    <source>
        <dbReference type="ARBA" id="ARBA00023136"/>
    </source>
</evidence>
<dbReference type="AlphaFoldDB" id="A0AAF0JL40"/>
<evidence type="ECO:0000256" key="3">
    <source>
        <dbReference type="ARBA" id="ARBA00022989"/>
    </source>
</evidence>
<feature type="compositionally biased region" description="Polar residues" evidence="5">
    <location>
        <begin position="127"/>
        <end position="139"/>
    </location>
</feature>
<feature type="region of interest" description="Disordered" evidence="5">
    <location>
        <begin position="114"/>
        <end position="139"/>
    </location>
</feature>
<evidence type="ECO:0000259" key="7">
    <source>
        <dbReference type="Pfam" id="PF04893"/>
    </source>
</evidence>